<name>A0AA39YTP4_9PEZI</name>
<dbReference type="Proteomes" id="UP001175001">
    <property type="component" value="Unassembled WGS sequence"/>
</dbReference>
<reference evidence="2" key="1">
    <citation type="submission" date="2023-06" db="EMBL/GenBank/DDBJ databases">
        <title>Multi-omics analyses reveal the molecular pathogenesis toolkit of Lasiodiplodia hormozganensis, a cross-kingdom pathogen.</title>
        <authorList>
            <person name="Felix C."/>
            <person name="Meneses R."/>
            <person name="Goncalves M.F.M."/>
            <person name="Tilleman L."/>
            <person name="Duarte A.S."/>
            <person name="Jorrin-Novo J.V."/>
            <person name="Van De Peer Y."/>
            <person name="Deforce D."/>
            <person name="Van Nieuwerburgh F."/>
            <person name="Esteves A.C."/>
            <person name="Alves A."/>
        </authorList>
    </citation>
    <scope>NUCLEOTIDE SEQUENCE</scope>
    <source>
        <strain evidence="2">CBS 339.90</strain>
    </source>
</reference>
<evidence type="ECO:0000256" key="1">
    <source>
        <dbReference type="SAM" id="MobiDB-lite"/>
    </source>
</evidence>
<feature type="region of interest" description="Disordered" evidence="1">
    <location>
        <begin position="1"/>
        <end position="50"/>
    </location>
</feature>
<protein>
    <submittedName>
        <fullName evidence="2">Uncharacterized protein</fullName>
    </submittedName>
</protein>
<evidence type="ECO:0000313" key="3">
    <source>
        <dbReference type="Proteomes" id="UP001175001"/>
    </source>
</evidence>
<feature type="compositionally biased region" description="Acidic residues" evidence="1">
    <location>
        <begin position="316"/>
        <end position="349"/>
    </location>
</feature>
<accession>A0AA39YTP4</accession>
<organism evidence="2 3">
    <name type="scientific">Lasiodiplodia hormozganensis</name>
    <dbReference type="NCBI Taxonomy" id="869390"/>
    <lineage>
        <taxon>Eukaryota</taxon>
        <taxon>Fungi</taxon>
        <taxon>Dikarya</taxon>
        <taxon>Ascomycota</taxon>
        <taxon>Pezizomycotina</taxon>
        <taxon>Dothideomycetes</taxon>
        <taxon>Dothideomycetes incertae sedis</taxon>
        <taxon>Botryosphaeriales</taxon>
        <taxon>Botryosphaeriaceae</taxon>
        <taxon>Lasiodiplodia</taxon>
    </lineage>
</organism>
<feature type="region of interest" description="Disordered" evidence="1">
    <location>
        <begin position="311"/>
        <end position="349"/>
    </location>
</feature>
<gene>
    <name evidence="2" type="ORF">DIS24_g4786</name>
</gene>
<dbReference type="EMBL" id="JAUJDW010000018">
    <property type="protein sequence ID" value="KAK0658428.1"/>
    <property type="molecule type" value="Genomic_DNA"/>
</dbReference>
<proteinExistence type="predicted"/>
<comment type="caution">
    <text evidence="2">The sequence shown here is derived from an EMBL/GenBank/DDBJ whole genome shotgun (WGS) entry which is preliminary data.</text>
</comment>
<evidence type="ECO:0000313" key="2">
    <source>
        <dbReference type="EMBL" id="KAK0658428.1"/>
    </source>
</evidence>
<keyword evidence="3" id="KW-1185">Reference proteome</keyword>
<sequence>MAYKTLIPVSGFKGSGPPTEFREVTVWENNETSDDSTGERSKRKKKKEKPYRPLVNRINKFSSYDILRFRDEGTAHAHAMKISVLKEGQWAGTVYYMADLDQLGSLAGLKIPFTSRVIHNGSPDAQPSVLGDWLKEYTAGDVMTPLVKLLQYVRKNWIGPDKEYAGYELRVFTDPFRADGYPPEWHVEDTSVPDTTAGVLDPSPLVVVTALKGPGTLFLRNRALGWKNYDEEGWEEYQAAAEKDQLRTGELGIFIPSPSNSLTRAGRMIGALHARPDEQDGDRVVAQLILSTKRQMKGYVDDHKDTLERNRLLGLLDDDDEDDNDDEDGDGDDEEDEGDDGHDDEDDDE</sequence>
<dbReference type="AlphaFoldDB" id="A0AA39YTP4"/>